<reference evidence="2 3" key="1">
    <citation type="submission" date="2019-10" db="EMBL/GenBank/DDBJ databases">
        <title>Whole genome shotgun sequence of Acrocarpospora corrugata NBRC 13972.</title>
        <authorList>
            <person name="Ichikawa N."/>
            <person name="Kimura A."/>
            <person name="Kitahashi Y."/>
            <person name="Komaki H."/>
            <person name="Oguchi A."/>
        </authorList>
    </citation>
    <scope>NUCLEOTIDE SEQUENCE [LARGE SCALE GENOMIC DNA]</scope>
    <source>
        <strain evidence="2 3">NBRC 13972</strain>
    </source>
</reference>
<comment type="caution">
    <text evidence="2">The sequence shown here is derived from an EMBL/GenBank/DDBJ whole genome shotgun (WGS) entry which is preliminary data.</text>
</comment>
<evidence type="ECO:0000259" key="1">
    <source>
        <dbReference type="PROSITE" id="PS50994"/>
    </source>
</evidence>
<proteinExistence type="predicted"/>
<evidence type="ECO:0000313" key="3">
    <source>
        <dbReference type="Proteomes" id="UP000334990"/>
    </source>
</evidence>
<dbReference type="GO" id="GO:0015074">
    <property type="term" value="P:DNA integration"/>
    <property type="evidence" value="ECO:0007669"/>
    <property type="project" value="InterPro"/>
</dbReference>
<dbReference type="AlphaFoldDB" id="A0A5M3W761"/>
<dbReference type="InterPro" id="IPR001584">
    <property type="entry name" value="Integrase_cat-core"/>
</dbReference>
<dbReference type="SUPFAM" id="SSF53098">
    <property type="entry name" value="Ribonuclease H-like"/>
    <property type="match status" value="1"/>
</dbReference>
<dbReference type="EMBL" id="BLAD01000089">
    <property type="protein sequence ID" value="GES04885.1"/>
    <property type="molecule type" value="Genomic_DNA"/>
</dbReference>
<dbReference type="Proteomes" id="UP000334990">
    <property type="component" value="Unassembled WGS sequence"/>
</dbReference>
<dbReference type="InterPro" id="IPR036397">
    <property type="entry name" value="RNaseH_sf"/>
</dbReference>
<dbReference type="Pfam" id="PF13683">
    <property type="entry name" value="rve_3"/>
    <property type="match status" value="1"/>
</dbReference>
<name>A0A5M3W761_9ACTN</name>
<dbReference type="InterPro" id="IPR012337">
    <property type="entry name" value="RNaseH-like_sf"/>
</dbReference>
<keyword evidence="3" id="KW-1185">Reference proteome</keyword>
<feature type="domain" description="Integrase catalytic" evidence="1">
    <location>
        <begin position="1"/>
        <end position="115"/>
    </location>
</feature>
<evidence type="ECO:0000313" key="2">
    <source>
        <dbReference type="EMBL" id="GES04885.1"/>
    </source>
</evidence>
<sequence>MVVQQARNLLTDIGKRAATLTFLIPDRDTKFTAAFDQVFTDEGLKIITTPIHSPQANAICERWVGSARREYLDRMLILGERHCAAVPRVYVDHYNRKRPHRSLDQFPPDPPPEPADLTKHRIQRHKILGGIINEYHHAA</sequence>
<protein>
    <recommendedName>
        <fullName evidence="1">Integrase catalytic domain-containing protein</fullName>
    </recommendedName>
</protein>
<organism evidence="2 3">
    <name type="scientific">Acrocarpospora corrugata</name>
    <dbReference type="NCBI Taxonomy" id="35763"/>
    <lineage>
        <taxon>Bacteria</taxon>
        <taxon>Bacillati</taxon>
        <taxon>Actinomycetota</taxon>
        <taxon>Actinomycetes</taxon>
        <taxon>Streptosporangiales</taxon>
        <taxon>Streptosporangiaceae</taxon>
        <taxon>Acrocarpospora</taxon>
    </lineage>
</organism>
<dbReference type="GO" id="GO:0003676">
    <property type="term" value="F:nucleic acid binding"/>
    <property type="evidence" value="ECO:0007669"/>
    <property type="project" value="InterPro"/>
</dbReference>
<accession>A0A5M3W761</accession>
<dbReference type="PROSITE" id="PS50994">
    <property type="entry name" value="INTEGRASE"/>
    <property type="match status" value="1"/>
</dbReference>
<gene>
    <name evidence="2" type="ORF">Acor_69530</name>
</gene>
<dbReference type="Gene3D" id="3.30.420.10">
    <property type="entry name" value="Ribonuclease H-like superfamily/Ribonuclease H"/>
    <property type="match status" value="1"/>
</dbReference>
<dbReference type="RefSeq" id="WP_218034653.1">
    <property type="nucleotide sequence ID" value="NZ_BAAABN010000005.1"/>
</dbReference>